<feature type="transmembrane region" description="Helical" evidence="1">
    <location>
        <begin position="78"/>
        <end position="99"/>
    </location>
</feature>
<feature type="transmembrane region" description="Helical" evidence="1">
    <location>
        <begin position="111"/>
        <end position="136"/>
    </location>
</feature>
<gene>
    <name evidence="2" type="ORF">C5O19_08960</name>
</gene>
<protein>
    <submittedName>
        <fullName evidence="2">Uncharacterized protein</fullName>
    </submittedName>
</protein>
<dbReference type="OrthoDB" id="343560at2"/>
<keyword evidence="1" id="KW-0812">Transmembrane</keyword>
<keyword evidence="1" id="KW-0472">Membrane</keyword>
<dbReference type="AlphaFoldDB" id="A0A2S7IPV6"/>
<dbReference type="Proteomes" id="UP000239590">
    <property type="component" value="Unassembled WGS sequence"/>
</dbReference>
<dbReference type="EMBL" id="PTRA01000001">
    <property type="protein sequence ID" value="PQA59741.1"/>
    <property type="molecule type" value="Genomic_DNA"/>
</dbReference>
<evidence type="ECO:0000313" key="3">
    <source>
        <dbReference type="Proteomes" id="UP000239590"/>
    </source>
</evidence>
<feature type="transmembrane region" description="Helical" evidence="1">
    <location>
        <begin position="148"/>
        <end position="166"/>
    </location>
</feature>
<keyword evidence="1" id="KW-1133">Transmembrane helix</keyword>
<feature type="transmembrane region" description="Helical" evidence="1">
    <location>
        <begin position="46"/>
        <end position="66"/>
    </location>
</feature>
<name>A0A2S7IPV6_9BACT</name>
<dbReference type="RefSeq" id="WP_104711468.1">
    <property type="nucleotide sequence ID" value="NZ_PTRA01000001.1"/>
</dbReference>
<accession>A0A2S7IPV6</accession>
<organism evidence="2 3">
    <name type="scientific">Siphonobacter curvatus</name>
    <dbReference type="NCBI Taxonomy" id="2094562"/>
    <lineage>
        <taxon>Bacteria</taxon>
        <taxon>Pseudomonadati</taxon>
        <taxon>Bacteroidota</taxon>
        <taxon>Cytophagia</taxon>
        <taxon>Cytophagales</taxon>
        <taxon>Cytophagaceae</taxon>
        <taxon>Siphonobacter</taxon>
    </lineage>
</organism>
<evidence type="ECO:0000256" key="1">
    <source>
        <dbReference type="SAM" id="Phobius"/>
    </source>
</evidence>
<keyword evidence="3" id="KW-1185">Reference proteome</keyword>
<feature type="transmembrane region" description="Helical" evidence="1">
    <location>
        <begin position="227"/>
        <end position="247"/>
    </location>
</feature>
<evidence type="ECO:0000313" key="2">
    <source>
        <dbReference type="EMBL" id="PQA59741.1"/>
    </source>
</evidence>
<comment type="caution">
    <text evidence="2">The sequence shown here is derived from an EMBL/GenBank/DDBJ whole genome shotgun (WGS) entry which is preliminary data.</text>
</comment>
<reference evidence="3" key="1">
    <citation type="submission" date="2018-02" db="EMBL/GenBank/DDBJ databases">
        <title>Genome sequencing of Solimonas sp. HR-BB.</title>
        <authorList>
            <person name="Lee Y."/>
            <person name="Jeon C.O."/>
        </authorList>
    </citation>
    <scope>NUCLEOTIDE SEQUENCE [LARGE SCALE GENOMIC DNA]</scope>
    <source>
        <strain evidence="3">HR-U</strain>
    </source>
</reference>
<feature type="transmembrane region" description="Helical" evidence="1">
    <location>
        <begin position="202"/>
        <end position="221"/>
    </location>
</feature>
<sequence length="265" mass="29125">MNTLLLTLRERNALLYGFGVICLVGFVVCLVLVLTTSRQVLGVNAFVKPAKFFISIWLFCWTMGWYTGLLTQKSHVTLYSWVVIIAMVIELVIITGQAARGNQSHFNVSSAFNSMLFTTMGVAITVATLWTGYMGLLFFGSHHTVTDAAYLWGIRLGILIFVLFAFEGGLMGARLSHTVGAADGGLGLPGLNWSRQYGDLRIAHFVGMHALQVLPLLGYYVAHRSSLMIGVSIGYFLLTTLLFVQALRGKPLVSHLWGVLESRSV</sequence>
<proteinExistence type="predicted"/>
<feature type="transmembrane region" description="Helical" evidence="1">
    <location>
        <begin position="13"/>
        <end position="34"/>
    </location>
</feature>